<sequence length="90" mass="10263">MLVLYCYKYNLIFKEVFIVKQKIKEKKSGKSILNEEYKENLGLDADGSSDERSIYSNLDSDNDRISGNPDGEDDQNDTREPPGHSSLTDK</sequence>
<feature type="compositionally biased region" description="Basic and acidic residues" evidence="1">
    <location>
        <begin position="76"/>
        <end position="90"/>
    </location>
</feature>
<dbReference type="AlphaFoldDB" id="C6XW77"/>
<evidence type="ECO:0000313" key="2">
    <source>
        <dbReference type="EMBL" id="ACU04156.1"/>
    </source>
</evidence>
<dbReference type="STRING" id="485917.Phep_1948"/>
<accession>C6XW77</accession>
<organism evidence="2 3">
    <name type="scientific">Pedobacter heparinus (strain ATCC 13125 / DSM 2366 / CIP 104194 / JCM 7457 / NBRC 12017 / NCIMB 9290 / NRRL B-14731 / HIM 762-3)</name>
    <dbReference type="NCBI Taxonomy" id="485917"/>
    <lineage>
        <taxon>Bacteria</taxon>
        <taxon>Pseudomonadati</taxon>
        <taxon>Bacteroidota</taxon>
        <taxon>Sphingobacteriia</taxon>
        <taxon>Sphingobacteriales</taxon>
        <taxon>Sphingobacteriaceae</taxon>
        <taxon>Pedobacter</taxon>
    </lineage>
</organism>
<proteinExistence type="predicted"/>
<keyword evidence="3" id="KW-1185">Reference proteome</keyword>
<protein>
    <submittedName>
        <fullName evidence="2">Uncharacterized protein</fullName>
    </submittedName>
</protein>
<dbReference type="EMBL" id="CP001681">
    <property type="protein sequence ID" value="ACU04156.1"/>
    <property type="molecule type" value="Genomic_DNA"/>
</dbReference>
<dbReference type="Proteomes" id="UP000000852">
    <property type="component" value="Chromosome"/>
</dbReference>
<name>C6XW77_PEDHD</name>
<dbReference type="KEGG" id="phe:Phep_1948"/>
<feature type="region of interest" description="Disordered" evidence="1">
    <location>
        <begin position="42"/>
        <end position="90"/>
    </location>
</feature>
<gene>
    <name evidence="2" type="ordered locus">Phep_1948</name>
</gene>
<evidence type="ECO:0000256" key="1">
    <source>
        <dbReference type="SAM" id="MobiDB-lite"/>
    </source>
</evidence>
<reference evidence="2 3" key="1">
    <citation type="journal article" date="2009" name="Stand. Genomic Sci.">
        <title>Complete genome sequence of Pedobacter heparinus type strain (HIM 762-3).</title>
        <authorList>
            <person name="Han C."/>
            <person name="Spring S."/>
            <person name="Lapidus A."/>
            <person name="Del Rio T.G."/>
            <person name="Tice H."/>
            <person name="Copeland A."/>
            <person name="Cheng J.F."/>
            <person name="Lucas S."/>
            <person name="Chen F."/>
            <person name="Nolan M."/>
            <person name="Bruce D."/>
            <person name="Goodwin L."/>
            <person name="Pitluck S."/>
            <person name="Ivanova N."/>
            <person name="Mavromatis K."/>
            <person name="Mikhailova N."/>
            <person name="Pati A."/>
            <person name="Chen A."/>
            <person name="Palaniappan K."/>
            <person name="Land M."/>
            <person name="Hauser L."/>
            <person name="Chang Y.J."/>
            <person name="Jeffries C.C."/>
            <person name="Saunders E."/>
            <person name="Chertkov O."/>
            <person name="Brettin T."/>
            <person name="Goker M."/>
            <person name="Rohde M."/>
            <person name="Bristow J."/>
            <person name="Eisen J.A."/>
            <person name="Markowitz V."/>
            <person name="Hugenholtz P."/>
            <person name="Kyrpides N.C."/>
            <person name="Klenk H.P."/>
            <person name="Detter J.C."/>
        </authorList>
    </citation>
    <scope>NUCLEOTIDE SEQUENCE [LARGE SCALE GENOMIC DNA]</scope>
    <source>
        <strain evidence="3">ATCC 13125 / DSM 2366 / CIP 104194 / JCM 7457 / NBRC 12017 / NCIMB 9290 / NRRL B-14731 / HIM 762-3</strain>
    </source>
</reference>
<evidence type="ECO:0000313" key="3">
    <source>
        <dbReference type="Proteomes" id="UP000000852"/>
    </source>
</evidence>
<dbReference type="HOGENOM" id="CLU_2438155_0_0_10"/>